<protein>
    <recommendedName>
        <fullName evidence="3">HEAT repeat domain-containing protein</fullName>
    </recommendedName>
</protein>
<accession>Q6LUC5</accession>
<keyword evidence="2" id="KW-1185">Reference proteome</keyword>
<evidence type="ECO:0000313" key="2">
    <source>
        <dbReference type="Proteomes" id="UP000000593"/>
    </source>
</evidence>
<dbReference type="STRING" id="298386.PBPRA0679"/>
<gene>
    <name evidence="1" type="ordered locus">PBPRA0679</name>
</gene>
<name>Q6LUC5_PHOPR</name>
<dbReference type="Proteomes" id="UP000000593">
    <property type="component" value="Chromosome 1"/>
</dbReference>
<organism evidence="1 2">
    <name type="scientific">Photobacterium profundum (strain SS9)</name>
    <dbReference type="NCBI Taxonomy" id="298386"/>
    <lineage>
        <taxon>Bacteria</taxon>
        <taxon>Pseudomonadati</taxon>
        <taxon>Pseudomonadota</taxon>
        <taxon>Gammaproteobacteria</taxon>
        <taxon>Vibrionales</taxon>
        <taxon>Vibrionaceae</taxon>
        <taxon>Photobacterium</taxon>
    </lineage>
</organism>
<dbReference type="HOGENOM" id="CLU_1359342_0_0_6"/>
<sequence length="201" mass="23141">MLFLLSLASYAKEEAHEFLVKVPDLGSCSQYKDTLQFYEQGACSKLIYDFNNKLNFYWGSKENKKESLNVFYEMWINKNNNITLDMPLIKLNLVYLLGQAKWFGYDEISNAELREYTLRYLDSKDAEIVSSAISALSIVGENQDIEFLKGIILTEKKGTAEKALSAAVMILKHHDQVSPFMAGLFPYIKRESLRVKIKSYM</sequence>
<dbReference type="KEGG" id="ppr:PBPRA0679"/>
<proteinExistence type="predicted"/>
<reference evidence="2" key="1">
    <citation type="journal article" date="2005" name="Science">
        <title>Life at depth: Photobacterium profundum genome sequence and expression analysis.</title>
        <authorList>
            <person name="Vezzi A."/>
            <person name="Campanaro S."/>
            <person name="D'Angelo M."/>
            <person name="Simonato F."/>
            <person name="Vitulo N."/>
            <person name="Lauro F.M."/>
            <person name="Cestaro A."/>
            <person name="Malacrida G."/>
            <person name="Simionati B."/>
            <person name="Cannata N."/>
            <person name="Romualdi C."/>
            <person name="Bartlett D.H."/>
            <person name="Valle G."/>
        </authorList>
    </citation>
    <scope>NUCLEOTIDE SEQUENCE [LARGE SCALE GENOMIC DNA]</scope>
    <source>
        <strain evidence="2">ATCC BAA-1253 / SS9</strain>
    </source>
</reference>
<dbReference type="AlphaFoldDB" id="Q6LUC5"/>
<evidence type="ECO:0008006" key="3">
    <source>
        <dbReference type="Google" id="ProtNLM"/>
    </source>
</evidence>
<dbReference type="eggNOG" id="ENOG502ZU0A">
    <property type="taxonomic scope" value="Bacteria"/>
</dbReference>
<evidence type="ECO:0000313" key="1">
    <source>
        <dbReference type="EMBL" id="CAG19100.1"/>
    </source>
</evidence>
<dbReference type="EMBL" id="CR378665">
    <property type="protein sequence ID" value="CAG19100.1"/>
    <property type="molecule type" value="Genomic_DNA"/>
</dbReference>